<dbReference type="GO" id="GO:0006364">
    <property type="term" value="P:rRNA processing"/>
    <property type="evidence" value="ECO:0007669"/>
    <property type="project" value="UniProtKB-KW"/>
</dbReference>
<dbReference type="KEGG" id="btab:109038586"/>
<evidence type="ECO:0000256" key="1">
    <source>
        <dbReference type="ARBA" id="ARBA00004604"/>
    </source>
</evidence>
<evidence type="ECO:0000313" key="10">
    <source>
        <dbReference type="EMBL" id="CAH0767904.1"/>
    </source>
</evidence>
<evidence type="ECO:0000256" key="6">
    <source>
        <dbReference type="ARBA" id="ARBA00023163"/>
    </source>
</evidence>
<keyword evidence="11" id="KW-1185">Reference proteome</keyword>
<reference evidence="10" key="1">
    <citation type="submission" date="2021-12" db="EMBL/GenBank/DDBJ databases">
        <authorList>
            <person name="King R."/>
        </authorList>
    </citation>
    <scope>NUCLEOTIDE SEQUENCE</scope>
</reference>
<organism evidence="10 11">
    <name type="scientific">Bemisia tabaci</name>
    <name type="common">Sweetpotato whitefly</name>
    <name type="synonym">Aleurodes tabaci</name>
    <dbReference type="NCBI Taxonomy" id="7038"/>
    <lineage>
        <taxon>Eukaryota</taxon>
        <taxon>Metazoa</taxon>
        <taxon>Ecdysozoa</taxon>
        <taxon>Arthropoda</taxon>
        <taxon>Hexapoda</taxon>
        <taxon>Insecta</taxon>
        <taxon>Pterygota</taxon>
        <taxon>Neoptera</taxon>
        <taxon>Paraneoptera</taxon>
        <taxon>Hemiptera</taxon>
        <taxon>Sternorrhyncha</taxon>
        <taxon>Aleyrodoidea</taxon>
        <taxon>Aleyrodidae</taxon>
        <taxon>Aleyrodinae</taxon>
        <taxon>Bemisia</taxon>
    </lineage>
</organism>
<evidence type="ECO:0000256" key="7">
    <source>
        <dbReference type="ARBA" id="ARBA00023242"/>
    </source>
</evidence>
<keyword evidence="7" id="KW-0539">Nucleus</keyword>
<dbReference type="InterPro" id="IPR036322">
    <property type="entry name" value="WD40_repeat_dom_sf"/>
</dbReference>
<dbReference type="PANTHER" id="PTHR44215:SF1">
    <property type="entry name" value="WD REPEAT-CONTAINING PROTEIN 75"/>
    <property type="match status" value="1"/>
</dbReference>
<dbReference type="GO" id="GO:0045943">
    <property type="term" value="P:positive regulation of transcription by RNA polymerase I"/>
    <property type="evidence" value="ECO:0007669"/>
    <property type="project" value="InterPro"/>
</dbReference>
<keyword evidence="6" id="KW-0804">Transcription</keyword>
<accession>A0A9P0C7Z3</accession>
<dbReference type="GO" id="GO:0003723">
    <property type="term" value="F:RNA binding"/>
    <property type="evidence" value="ECO:0007669"/>
    <property type="project" value="InterPro"/>
</dbReference>
<dbReference type="InterPro" id="IPR015943">
    <property type="entry name" value="WD40/YVTN_repeat-like_dom_sf"/>
</dbReference>
<dbReference type="InterPro" id="IPR057644">
    <property type="entry name" value="Beta-prop_WDR75_2nd"/>
</dbReference>
<dbReference type="AlphaFoldDB" id="A0A9P0C7Z3"/>
<dbReference type="SUPFAM" id="SSF69322">
    <property type="entry name" value="Tricorn protease domain 2"/>
    <property type="match status" value="1"/>
</dbReference>
<dbReference type="PROSITE" id="PS50082">
    <property type="entry name" value="WD_REPEATS_2"/>
    <property type="match status" value="1"/>
</dbReference>
<dbReference type="Pfam" id="PF23769">
    <property type="entry name" value="Beta-prop_WDR75_2nd"/>
    <property type="match status" value="1"/>
</dbReference>
<dbReference type="EMBL" id="OU963864">
    <property type="protein sequence ID" value="CAH0767904.1"/>
    <property type="molecule type" value="Genomic_DNA"/>
</dbReference>
<sequence length="770" mass="86347">MVCYLSQKGGGSLISHKPCFSSNAKCLYYGWGSTVREYNAETGDLVREFQLTDIVPIIPDKIIGLSLYPGSKDELVSVSEKGELIVWNLSSHQSSRYTKLLLKKKTDVVVHFVIVPSCTDYSRSDIFLTITDPCSRGKKKAYVAQFCEESGQALWTTYLGTNFSTKSIHVGGTKNNQFLASIQQERLSVVDCKTKQQVTHLIGSERYFTCVVCHPTEQCIATGDNTGRILLWHNIFKRYPAQSVYHWHTLPVVDVIFSENGSHLYSGGGEHVLVKWNVSDSNVKHFLPRLPAPISHVSVSAENTFLSVSTDDNGIHILDSKFHRVSIIQGLSWNISPVPGMSIFPAGLNYDPRTQSLVVNGRSGHLQFYSPQHFKLLFHLDVTMMNVVSQLRDEVIFNPEVTAVAFSSDGLWLGTVQQQYHSNDCSDCTLRFWNYDLAKQEYLLNSSIELENFGLIKKISFQPLTSKTSPSYLAATLGTDCKFRIWTLADDSSIYKEKQAWHCESIGYYHDLSAQDMSFSSDGSLLAVAFGPSLTLWDVDTNIMKSSLTYSKDHLSRVEFAHNECSHLIIGTTESLLIVWDLLSLSVLWMVPVKVSLLITDPYSNHATVITKRNHVFVFEVTSSTPVYYQEDICDKNETVLSALHLPYSTHEALDKSTPSWLLHSQIFFLTSGKKLFAIERSGTESDSSNMPSIPESFNLPLTPFQALVATLSKSDAQKAKPLHHVQFGQPAEAAVRKFLSFPCHTMAPVSTLCNPLLRSFLIYKERKTN</sequence>
<keyword evidence="5" id="KW-0677">Repeat</keyword>
<gene>
    <name evidence="10" type="ORF">BEMITA_LOCUS5110</name>
</gene>
<dbReference type="Pfam" id="PF23869">
    <property type="entry name" value="Beta-prop_WDR75_1st"/>
    <property type="match status" value="1"/>
</dbReference>
<protein>
    <recommendedName>
        <fullName evidence="9">WD repeat-containing protein 75 second beta-propeller domain-containing protein</fullName>
    </recommendedName>
</protein>
<dbReference type="GO" id="GO:0032040">
    <property type="term" value="C:small-subunit processome"/>
    <property type="evidence" value="ECO:0007669"/>
    <property type="project" value="InterPro"/>
</dbReference>
<dbReference type="SUPFAM" id="SSF50978">
    <property type="entry name" value="WD40 repeat-like"/>
    <property type="match status" value="1"/>
</dbReference>
<evidence type="ECO:0000313" key="11">
    <source>
        <dbReference type="Proteomes" id="UP001152759"/>
    </source>
</evidence>
<evidence type="ECO:0000256" key="4">
    <source>
        <dbReference type="ARBA" id="ARBA00022574"/>
    </source>
</evidence>
<dbReference type="PANTHER" id="PTHR44215">
    <property type="entry name" value="WD REPEAT-CONTAINING PROTEIN 75"/>
    <property type="match status" value="1"/>
</dbReference>
<name>A0A9P0C7Z3_BEMTA</name>
<dbReference type="GO" id="GO:2000234">
    <property type="term" value="P:positive regulation of rRNA processing"/>
    <property type="evidence" value="ECO:0007669"/>
    <property type="project" value="TreeGrafter"/>
</dbReference>
<feature type="repeat" description="WD" evidence="8">
    <location>
        <begin position="245"/>
        <end position="286"/>
    </location>
</feature>
<dbReference type="InterPro" id="IPR001680">
    <property type="entry name" value="WD40_rpt"/>
</dbReference>
<proteinExistence type="predicted"/>
<dbReference type="Proteomes" id="UP001152759">
    <property type="component" value="Chromosome 3"/>
</dbReference>
<dbReference type="InterPro" id="IPR053826">
    <property type="entry name" value="WDR75"/>
</dbReference>
<feature type="domain" description="WD repeat-containing protein 75 second beta-propeller" evidence="9">
    <location>
        <begin position="350"/>
        <end position="672"/>
    </location>
</feature>
<keyword evidence="3" id="KW-0698">rRNA processing</keyword>
<evidence type="ECO:0000256" key="3">
    <source>
        <dbReference type="ARBA" id="ARBA00022552"/>
    </source>
</evidence>
<evidence type="ECO:0000256" key="2">
    <source>
        <dbReference type="ARBA" id="ARBA00022517"/>
    </source>
</evidence>
<dbReference type="SMART" id="SM00320">
    <property type="entry name" value="WD40"/>
    <property type="match status" value="6"/>
</dbReference>
<evidence type="ECO:0000256" key="5">
    <source>
        <dbReference type="ARBA" id="ARBA00022737"/>
    </source>
</evidence>
<evidence type="ECO:0000256" key="8">
    <source>
        <dbReference type="PROSITE-ProRule" id="PRU00221"/>
    </source>
</evidence>
<keyword evidence="4 8" id="KW-0853">WD repeat</keyword>
<dbReference type="Gene3D" id="2.130.10.10">
    <property type="entry name" value="YVTN repeat-like/Quinoprotein amine dehydrogenase"/>
    <property type="match status" value="3"/>
</dbReference>
<evidence type="ECO:0000259" key="9">
    <source>
        <dbReference type="Pfam" id="PF23769"/>
    </source>
</evidence>
<comment type="subcellular location">
    <subcellularLocation>
        <location evidence="1">Nucleus</location>
        <location evidence="1">Nucleolus</location>
    </subcellularLocation>
</comment>
<keyword evidence="2" id="KW-0690">Ribosome biogenesis</keyword>